<evidence type="ECO:0008006" key="4">
    <source>
        <dbReference type="Google" id="ProtNLM"/>
    </source>
</evidence>
<organism evidence="2 3">
    <name type="scientific">Prescottella agglutinans</name>
    <dbReference type="NCBI Taxonomy" id="1644129"/>
    <lineage>
        <taxon>Bacteria</taxon>
        <taxon>Bacillati</taxon>
        <taxon>Actinomycetota</taxon>
        <taxon>Actinomycetes</taxon>
        <taxon>Mycobacteriales</taxon>
        <taxon>Nocardiaceae</taxon>
        <taxon>Prescottella</taxon>
    </lineage>
</organism>
<dbReference type="Proteomes" id="UP000286208">
    <property type="component" value="Unassembled WGS sequence"/>
</dbReference>
<accession>A0A438B889</accession>
<dbReference type="EMBL" id="RKLP01000014">
    <property type="protein sequence ID" value="RVW07125.1"/>
    <property type="molecule type" value="Genomic_DNA"/>
</dbReference>
<feature type="signal peptide" evidence="1">
    <location>
        <begin position="1"/>
        <end position="28"/>
    </location>
</feature>
<name>A0A438B889_9NOCA</name>
<evidence type="ECO:0000313" key="3">
    <source>
        <dbReference type="Proteomes" id="UP000286208"/>
    </source>
</evidence>
<protein>
    <recommendedName>
        <fullName evidence="4">Lipoprotein</fullName>
    </recommendedName>
</protein>
<keyword evidence="1" id="KW-0732">Signal</keyword>
<gene>
    <name evidence="2" type="ORF">EGT67_23115</name>
</gene>
<dbReference type="PROSITE" id="PS51257">
    <property type="entry name" value="PROKAR_LIPOPROTEIN"/>
    <property type="match status" value="1"/>
</dbReference>
<proteinExistence type="predicted"/>
<reference evidence="2 3" key="1">
    <citation type="submission" date="2018-11" db="EMBL/GenBank/DDBJ databases">
        <title>Rhodococcus spongicola sp. nov. and Rhodococcus xishaensis sp. nov. from marine sponges.</title>
        <authorList>
            <person name="Li L."/>
            <person name="Lin H.W."/>
        </authorList>
    </citation>
    <scope>NUCLEOTIDE SEQUENCE [LARGE SCALE GENOMIC DNA]</scope>
    <source>
        <strain evidence="2 3">CCTCC AB2014297</strain>
    </source>
</reference>
<dbReference type="AlphaFoldDB" id="A0A438B889"/>
<sequence length="254" mass="27349">MEEQRMAIKTISGLLGVAAVGIAVTGCAADAAQPTAADGYPWHTDIVATTFWVGEIFDPAAEDGSQEMSAYDSNWLGSYGGCDGVAVDGACRTEPRTAGNGYFPTQMTPRENPFYLDLPFDDVNDDVAFEQRGSVIPWADEAPYRDHLSDPSVSLMKNRWVRIRSGDNTCYGQIQDAGPANYHDSAYVFGADDARPASDEFNGAGLDVSPALNGCLGFSELDGENDRVDWQFVDDGDVPPGPWRTVVTTSGVRQ</sequence>
<evidence type="ECO:0000313" key="2">
    <source>
        <dbReference type="EMBL" id="RVW07125.1"/>
    </source>
</evidence>
<evidence type="ECO:0000256" key="1">
    <source>
        <dbReference type="SAM" id="SignalP"/>
    </source>
</evidence>
<comment type="caution">
    <text evidence="2">The sequence shown here is derived from an EMBL/GenBank/DDBJ whole genome shotgun (WGS) entry which is preliminary data.</text>
</comment>
<keyword evidence="3" id="KW-1185">Reference proteome</keyword>
<feature type="chain" id="PRO_5038984063" description="Lipoprotein" evidence="1">
    <location>
        <begin position="29"/>
        <end position="254"/>
    </location>
</feature>